<feature type="domain" description="Flagellar basal-body/hook protein C-terminal" evidence="6">
    <location>
        <begin position="208"/>
        <end position="248"/>
    </location>
</feature>
<evidence type="ECO:0000259" key="6">
    <source>
        <dbReference type="Pfam" id="PF06429"/>
    </source>
</evidence>
<dbReference type="GO" id="GO:0071978">
    <property type="term" value="P:bacterial-type flagellum-dependent swarming motility"/>
    <property type="evidence" value="ECO:0007669"/>
    <property type="project" value="TreeGrafter"/>
</dbReference>
<evidence type="ECO:0000256" key="2">
    <source>
        <dbReference type="ARBA" id="ARBA00009677"/>
    </source>
</evidence>
<dbReference type="OrthoDB" id="9804559at2"/>
<evidence type="ECO:0000256" key="1">
    <source>
        <dbReference type="ARBA" id="ARBA00004117"/>
    </source>
</evidence>
<keyword evidence="3 4" id="KW-0975">Bacterial flagellum</keyword>
<evidence type="ECO:0000256" key="3">
    <source>
        <dbReference type="ARBA" id="ARBA00023143"/>
    </source>
</evidence>
<dbReference type="EMBL" id="CP036425">
    <property type="protein sequence ID" value="QDU32685.1"/>
    <property type="molecule type" value="Genomic_DNA"/>
</dbReference>
<dbReference type="Pfam" id="PF06429">
    <property type="entry name" value="Flg_bbr_C"/>
    <property type="match status" value="1"/>
</dbReference>
<dbReference type="AlphaFoldDB" id="A0A517YR29"/>
<dbReference type="NCBIfam" id="TIGR03506">
    <property type="entry name" value="FlgEFG_subfam"/>
    <property type="match status" value="1"/>
</dbReference>
<dbReference type="RefSeq" id="WP_145074639.1">
    <property type="nucleotide sequence ID" value="NZ_CP036425.1"/>
</dbReference>
<dbReference type="InterPro" id="IPR020013">
    <property type="entry name" value="Flagellar_FlgE/F/G"/>
</dbReference>
<reference evidence="7 8" key="1">
    <citation type="submission" date="2019-02" db="EMBL/GenBank/DDBJ databases">
        <title>Deep-cultivation of Planctomycetes and their phenomic and genomic characterization uncovers novel biology.</title>
        <authorList>
            <person name="Wiegand S."/>
            <person name="Jogler M."/>
            <person name="Boedeker C."/>
            <person name="Pinto D."/>
            <person name="Vollmers J."/>
            <person name="Rivas-Marin E."/>
            <person name="Kohn T."/>
            <person name="Peeters S.H."/>
            <person name="Heuer A."/>
            <person name="Rast P."/>
            <person name="Oberbeckmann S."/>
            <person name="Bunk B."/>
            <person name="Jeske O."/>
            <person name="Meyerdierks A."/>
            <person name="Storesund J.E."/>
            <person name="Kallscheuer N."/>
            <person name="Luecker S."/>
            <person name="Lage O.M."/>
            <person name="Pohl T."/>
            <person name="Merkel B.J."/>
            <person name="Hornburger P."/>
            <person name="Mueller R.-W."/>
            <person name="Bruemmer F."/>
            <person name="Labrenz M."/>
            <person name="Spormann A.M."/>
            <person name="Op den Camp H."/>
            <person name="Overmann J."/>
            <person name="Amann R."/>
            <person name="Jetten M.S.M."/>
            <person name="Mascher T."/>
            <person name="Medema M.H."/>
            <person name="Devos D.P."/>
            <person name="Kaster A.-K."/>
            <person name="Ovreas L."/>
            <person name="Rohde M."/>
            <person name="Galperin M.Y."/>
            <person name="Jogler C."/>
        </authorList>
    </citation>
    <scope>NUCLEOTIDE SEQUENCE [LARGE SCALE GENOMIC DNA]</scope>
    <source>
        <strain evidence="7 8">KS4</strain>
    </source>
</reference>
<evidence type="ECO:0000313" key="7">
    <source>
        <dbReference type="EMBL" id="QDU32685.1"/>
    </source>
</evidence>
<organism evidence="7 8">
    <name type="scientific">Poriferisphaera corsica</name>
    <dbReference type="NCBI Taxonomy" id="2528020"/>
    <lineage>
        <taxon>Bacteria</taxon>
        <taxon>Pseudomonadati</taxon>
        <taxon>Planctomycetota</taxon>
        <taxon>Phycisphaerae</taxon>
        <taxon>Phycisphaerales</taxon>
        <taxon>Phycisphaeraceae</taxon>
        <taxon>Poriferisphaera</taxon>
    </lineage>
</organism>
<proteinExistence type="inferred from homology"/>
<evidence type="ECO:0000313" key="8">
    <source>
        <dbReference type="Proteomes" id="UP000317369"/>
    </source>
</evidence>
<protein>
    <submittedName>
        <fullName evidence="7">Flagellar basal-body rod protein FlgG</fullName>
    </submittedName>
</protein>
<name>A0A517YR29_9BACT</name>
<dbReference type="PANTHER" id="PTHR30435:SF19">
    <property type="entry name" value="FLAGELLAR BASAL-BODY ROD PROTEIN FLGG"/>
    <property type="match status" value="1"/>
</dbReference>
<dbReference type="GO" id="GO:0009425">
    <property type="term" value="C:bacterial-type flagellum basal body"/>
    <property type="evidence" value="ECO:0007669"/>
    <property type="project" value="UniProtKB-SubCell"/>
</dbReference>
<comment type="subcellular location">
    <subcellularLocation>
        <location evidence="1 4">Bacterial flagellum basal body</location>
    </subcellularLocation>
</comment>
<accession>A0A517YR29</accession>
<dbReference type="Proteomes" id="UP000317369">
    <property type="component" value="Chromosome"/>
</dbReference>
<dbReference type="KEGG" id="pcor:KS4_07190"/>
<evidence type="ECO:0000259" key="5">
    <source>
        <dbReference type="Pfam" id="PF00460"/>
    </source>
</evidence>
<dbReference type="InterPro" id="IPR010930">
    <property type="entry name" value="Flg_bb/hook_C_dom"/>
</dbReference>
<comment type="similarity">
    <text evidence="2 4">Belongs to the flagella basal body rod proteins family.</text>
</comment>
<keyword evidence="7" id="KW-0969">Cilium</keyword>
<keyword evidence="8" id="KW-1185">Reference proteome</keyword>
<gene>
    <name evidence="7" type="primary">flgG_1</name>
    <name evidence="7" type="ORF">KS4_07190</name>
</gene>
<keyword evidence="7" id="KW-0282">Flagellum</keyword>
<dbReference type="InterPro" id="IPR001444">
    <property type="entry name" value="Flag_bb_rod_N"/>
</dbReference>
<sequence>MNYGLYISASGVLTNMYRQDVYANNLANMKTTGFKADLAALMQRDPESVEDQLGMDVSNDLLDKLGGGVLAAPMQIAFNQGKLETTGQRTDVALLEADQFFAVQQQNRDGSSTIRLSRDGNLTLNSEGYLVQSNGQKILDDGDTPILLQPGLFEITSTGLVRQNDETVAQLQVTTFKDLEQLYKVGQNMLGFKHDLREMIDNPSVSPGQLESSSVDPIKAMMDVMAASKAVTGNARMIQYHDTLMNHAVNRLGKISA</sequence>
<keyword evidence="7" id="KW-0966">Cell projection</keyword>
<feature type="domain" description="Flagellar basal body rod protein N-terminal" evidence="5">
    <location>
        <begin position="5"/>
        <end position="35"/>
    </location>
</feature>
<dbReference type="PANTHER" id="PTHR30435">
    <property type="entry name" value="FLAGELLAR PROTEIN"/>
    <property type="match status" value="1"/>
</dbReference>
<evidence type="ECO:0000256" key="4">
    <source>
        <dbReference type="RuleBase" id="RU362116"/>
    </source>
</evidence>
<dbReference type="SUPFAM" id="SSF117143">
    <property type="entry name" value="Flagellar hook protein flgE"/>
    <property type="match status" value="1"/>
</dbReference>
<dbReference type="InterPro" id="IPR037925">
    <property type="entry name" value="FlgE/F/G-like"/>
</dbReference>
<dbReference type="Pfam" id="PF00460">
    <property type="entry name" value="Flg_bb_rod"/>
    <property type="match status" value="1"/>
</dbReference>